<dbReference type="PRINTS" id="PR00081">
    <property type="entry name" value="GDHRDH"/>
</dbReference>
<dbReference type="Gene3D" id="3.40.50.720">
    <property type="entry name" value="NAD(P)-binding Rossmann-like Domain"/>
    <property type="match status" value="1"/>
</dbReference>
<dbReference type="RefSeq" id="WP_109690838.1">
    <property type="nucleotide sequence ID" value="NZ_QGGL01000019.1"/>
</dbReference>
<dbReference type="PROSITE" id="PS00061">
    <property type="entry name" value="ADH_SHORT"/>
    <property type="match status" value="1"/>
</dbReference>
<dbReference type="GO" id="GO:0008206">
    <property type="term" value="P:bile acid metabolic process"/>
    <property type="evidence" value="ECO:0007669"/>
    <property type="project" value="UniProtKB-ARBA"/>
</dbReference>
<feature type="domain" description="Ketoreductase" evidence="4">
    <location>
        <begin position="8"/>
        <end position="146"/>
    </location>
</feature>
<protein>
    <submittedName>
        <fullName evidence="5">3-oxoacyl-[acyl-carrier protein] reductase</fullName>
    </submittedName>
</protein>
<evidence type="ECO:0000259" key="4">
    <source>
        <dbReference type="SMART" id="SM00822"/>
    </source>
</evidence>
<dbReference type="Pfam" id="PF00106">
    <property type="entry name" value="adh_short"/>
    <property type="match status" value="1"/>
</dbReference>
<comment type="similarity">
    <text evidence="1 3">Belongs to the short-chain dehydrogenases/reductases (SDR) family.</text>
</comment>
<comment type="caution">
    <text evidence="5">The sequence shown here is derived from an EMBL/GenBank/DDBJ whole genome shotgun (WGS) entry which is preliminary data.</text>
</comment>
<dbReference type="PANTHER" id="PTHR42760">
    <property type="entry name" value="SHORT-CHAIN DEHYDROGENASES/REDUCTASES FAMILY MEMBER"/>
    <property type="match status" value="1"/>
</dbReference>
<accession>A0A316D3W8</accession>
<dbReference type="FunFam" id="3.40.50.720:FF:000084">
    <property type="entry name" value="Short-chain dehydrogenase reductase"/>
    <property type="match status" value="1"/>
</dbReference>
<evidence type="ECO:0000256" key="2">
    <source>
        <dbReference type="ARBA" id="ARBA00023002"/>
    </source>
</evidence>
<evidence type="ECO:0000313" key="5">
    <source>
        <dbReference type="EMBL" id="PWK06646.1"/>
    </source>
</evidence>
<sequence>MARLLAGQTAIVTGASKGIGRAIVRHLLEHGVNVVAVARNEYGLERLQEEMRVGKRLLAVACDIRDQLEVERLFEVATDRFGRLEIVVNNAGVGAFAPIEEIDAVMLDEILDTNLKAVFYMCRAAFGHMKRHGGGQIVNIAALLGLESEAHASAYCASKWGVMGLSEALHLEGRPFGIRVATVAPGPTQTEFAGSSSSTRHPALRPETVAEGVAYLLTQGDDIRMSQLVLR</sequence>
<proteinExistence type="inferred from homology"/>
<dbReference type="InterPro" id="IPR036291">
    <property type="entry name" value="NAD(P)-bd_dom_sf"/>
</dbReference>
<dbReference type="SMART" id="SM00822">
    <property type="entry name" value="PKS_KR"/>
    <property type="match status" value="1"/>
</dbReference>
<dbReference type="PRINTS" id="PR00080">
    <property type="entry name" value="SDRFAMILY"/>
</dbReference>
<dbReference type="InterPro" id="IPR057326">
    <property type="entry name" value="KR_dom"/>
</dbReference>
<dbReference type="AlphaFoldDB" id="A0A316D3W8"/>
<evidence type="ECO:0000256" key="3">
    <source>
        <dbReference type="RuleBase" id="RU000363"/>
    </source>
</evidence>
<organism evidence="5 6">
    <name type="scientific">Tumebacillus permanentifrigoris</name>
    <dbReference type="NCBI Taxonomy" id="378543"/>
    <lineage>
        <taxon>Bacteria</taxon>
        <taxon>Bacillati</taxon>
        <taxon>Bacillota</taxon>
        <taxon>Bacilli</taxon>
        <taxon>Bacillales</taxon>
        <taxon>Alicyclobacillaceae</taxon>
        <taxon>Tumebacillus</taxon>
    </lineage>
</organism>
<dbReference type="OrthoDB" id="9775296at2"/>
<evidence type="ECO:0000256" key="1">
    <source>
        <dbReference type="ARBA" id="ARBA00006484"/>
    </source>
</evidence>
<dbReference type="CDD" id="cd05233">
    <property type="entry name" value="SDR_c"/>
    <property type="match status" value="1"/>
</dbReference>
<keyword evidence="2" id="KW-0560">Oxidoreductase</keyword>
<gene>
    <name evidence="5" type="ORF">C7459_11970</name>
</gene>
<keyword evidence="6" id="KW-1185">Reference proteome</keyword>
<name>A0A316D3W8_9BACL</name>
<reference evidence="5 6" key="1">
    <citation type="submission" date="2018-05" db="EMBL/GenBank/DDBJ databases">
        <title>Genomic Encyclopedia of Type Strains, Phase IV (KMG-IV): sequencing the most valuable type-strain genomes for metagenomic binning, comparative biology and taxonomic classification.</title>
        <authorList>
            <person name="Goeker M."/>
        </authorList>
    </citation>
    <scope>NUCLEOTIDE SEQUENCE [LARGE SCALE GENOMIC DNA]</scope>
    <source>
        <strain evidence="5 6">DSM 18773</strain>
    </source>
</reference>
<dbReference type="EMBL" id="QGGL01000019">
    <property type="protein sequence ID" value="PWK06646.1"/>
    <property type="molecule type" value="Genomic_DNA"/>
</dbReference>
<dbReference type="Proteomes" id="UP000245634">
    <property type="component" value="Unassembled WGS sequence"/>
</dbReference>
<dbReference type="GO" id="GO:0016616">
    <property type="term" value="F:oxidoreductase activity, acting on the CH-OH group of donors, NAD or NADP as acceptor"/>
    <property type="evidence" value="ECO:0007669"/>
    <property type="project" value="UniProtKB-ARBA"/>
</dbReference>
<dbReference type="InterPro" id="IPR002347">
    <property type="entry name" value="SDR_fam"/>
</dbReference>
<evidence type="ECO:0000313" key="6">
    <source>
        <dbReference type="Proteomes" id="UP000245634"/>
    </source>
</evidence>
<dbReference type="SUPFAM" id="SSF51735">
    <property type="entry name" value="NAD(P)-binding Rossmann-fold domains"/>
    <property type="match status" value="1"/>
</dbReference>
<dbReference type="InterPro" id="IPR020904">
    <property type="entry name" value="Sc_DH/Rdtase_CS"/>
</dbReference>